<gene>
    <name evidence="8" type="ORF">SMCB_2217</name>
</gene>
<dbReference type="STRING" id="1458426.SMCB_2217"/>
<keyword evidence="7" id="KW-1133">Transmembrane helix</keyword>
<keyword evidence="6 8" id="KW-0012">Acyltransferase</keyword>
<dbReference type="GO" id="GO:0016746">
    <property type="term" value="F:acyltransferase activity"/>
    <property type="evidence" value="ECO:0007669"/>
    <property type="project" value="UniProtKB-KW"/>
</dbReference>
<organism evidence="8 9">
    <name type="scientific">Serpentinimonas maccroryi</name>
    <dbReference type="NCBI Taxonomy" id="1458426"/>
    <lineage>
        <taxon>Bacteria</taxon>
        <taxon>Pseudomonadati</taxon>
        <taxon>Pseudomonadota</taxon>
        <taxon>Betaproteobacteria</taxon>
        <taxon>Burkholderiales</taxon>
        <taxon>Comamonadaceae</taxon>
        <taxon>Serpentinimonas</taxon>
    </lineage>
</organism>
<dbReference type="CDD" id="cd07984">
    <property type="entry name" value="LPLAT_LABLAT-like"/>
    <property type="match status" value="1"/>
</dbReference>
<dbReference type="EMBL" id="AP014569">
    <property type="protein sequence ID" value="BAO84445.1"/>
    <property type="molecule type" value="Genomic_DNA"/>
</dbReference>
<dbReference type="Pfam" id="PF03279">
    <property type="entry name" value="Lip_A_acyltrans"/>
    <property type="match status" value="1"/>
</dbReference>
<name>A0A060NSX5_9BURK</name>
<evidence type="ECO:0000256" key="3">
    <source>
        <dbReference type="ARBA" id="ARBA00022519"/>
    </source>
</evidence>
<evidence type="ECO:0000313" key="8">
    <source>
        <dbReference type="EMBL" id="BAO84445.1"/>
    </source>
</evidence>
<dbReference type="RefSeq" id="WP_045537025.1">
    <property type="nucleotide sequence ID" value="NZ_AP014569.1"/>
</dbReference>
<keyword evidence="4 8" id="KW-0808">Transferase</keyword>
<keyword evidence="3" id="KW-0997">Cell inner membrane</keyword>
<sequence>MNPDRASHPPGRPPGPLWLRLLARLPLPLWRLLGALLGALLYLLARRRRHIARRNLELCFPEATPAQRQLWLRQTFRHFGQSALDRVWLWHASPACIRQRVQLVDPAQALQLRGPVVFFAPHLSGLDACWTRITLEVERPWITVYSPQKRPWMERWVNQGRARFGAPLLHSRRENIRPVLRGLHQGAALMLLPDMDLGPQNAVFVPFFGVPAATVTALSRYASAAQAPVVSLFCRMTASGYCLEVSPPWPDFPSGDDSADAQRMNAALEQAVRISPGQYHWLHRRFKSRPEGEQGLY</sequence>
<dbReference type="Proteomes" id="UP000066014">
    <property type="component" value="Chromosome"/>
</dbReference>
<keyword evidence="7" id="KW-0812">Transmembrane</keyword>
<feature type="transmembrane region" description="Helical" evidence="7">
    <location>
        <begin position="27"/>
        <end position="45"/>
    </location>
</feature>
<evidence type="ECO:0000256" key="1">
    <source>
        <dbReference type="ARBA" id="ARBA00004533"/>
    </source>
</evidence>
<protein>
    <submittedName>
        <fullName evidence="8">Lauroyl/myristoyl acyltransferase</fullName>
    </submittedName>
</protein>
<evidence type="ECO:0000256" key="5">
    <source>
        <dbReference type="ARBA" id="ARBA00023136"/>
    </source>
</evidence>
<dbReference type="InterPro" id="IPR004960">
    <property type="entry name" value="LipA_acyltrans"/>
</dbReference>
<dbReference type="PANTHER" id="PTHR30606">
    <property type="entry name" value="LIPID A BIOSYNTHESIS LAUROYL ACYLTRANSFERASE"/>
    <property type="match status" value="1"/>
</dbReference>
<dbReference type="PANTHER" id="PTHR30606:SF9">
    <property type="entry name" value="LIPID A BIOSYNTHESIS LAUROYLTRANSFERASE"/>
    <property type="match status" value="1"/>
</dbReference>
<accession>A0A060NSX5</accession>
<comment type="subcellular location">
    <subcellularLocation>
        <location evidence="1">Cell inner membrane</location>
    </subcellularLocation>
</comment>
<evidence type="ECO:0000256" key="7">
    <source>
        <dbReference type="SAM" id="Phobius"/>
    </source>
</evidence>
<evidence type="ECO:0000256" key="6">
    <source>
        <dbReference type="ARBA" id="ARBA00023315"/>
    </source>
</evidence>
<evidence type="ECO:0000256" key="2">
    <source>
        <dbReference type="ARBA" id="ARBA00022475"/>
    </source>
</evidence>
<dbReference type="OrthoDB" id="9803456at2"/>
<keyword evidence="5 7" id="KW-0472">Membrane</keyword>
<reference evidence="8 9" key="1">
    <citation type="journal article" date="2014" name="Nat. Commun.">
        <title>Physiological and genomic features of highly alkaliphilic hydrogen-utilizing Betaproteobacteria from a continental serpentinizing site.</title>
        <authorList>
            <person name="Suzuki S."/>
            <person name="Kuenen J.G."/>
            <person name="Schipper K."/>
            <person name="van der Velde S."/>
            <person name="Ishii S."/>
            <person name="Wu A."/>
            <person name="Sorokin D.Y."/>
            <person name="Tenney A."/>
            <person name="Meng X.Y."/>
            <person name="Morrill P.L."/>
            <person name="Kamagata Y."/>
            <person name="Muyzer G."/>
            <person name="Nealson K.H."/>
        </authorList>
    </citation>
    <scope>NUCLEOTIDE SEQUENCE [LARGE SCALE GENOMIC DNA]</scope>
    <source>
        <strain evidence="8 9">B1</strain>
    </source>
</reference>
<keyword evidence="9" id="KW-1185">Reference proteome</keyword>
<dbReference type="AlphaFoldDB" id="A0A060NSX5"/>
<dbReference type="KEGG" id="cbab:SMCB_2217"/>
<dbReference type="HOGENOM" id="CLU_049421_1_0_4"/>
<dbReference type="GO" id="GO:0009247">
    <property type="term" value="P:glycolipid biosynthetic process"/>
    <property type="evidence" value="ECO:0007669"/>
    <property type="project" value="UniProtKB-ARBA"/>
</dbReference>
<dbReference type="PIRSF" id="PIRSF026649">
    <property type="entry name" value="MsbB"/>
    <property type="match status" value="1"/>
</dbReference>
<proteinExistence type="predicted"/>
<evidence type="ECO:0000313" key="9">
    <source>
        <dbReference type="Proteomes" id="UP000066014"/>
    </source>
</evidence>
<evidence type="ECO:0000256" key="4">
    <source>
        <dbReference type="ARBA" id="ARBA00022679"/>
    </source>
</evidence>
<keyword evidence="2" id="KW-1003">Cell membrane</keyword>
<dbReference type="GO" id="GO:0005886">
    <property type="term" value="C:plasma membrane"/>
    <property type="evidence" value="ECO:0007669"/>
    <property type="project" value="UniProtKB-SubCell"/>
</dbReference>